<comment type="caution">
    <text evidence="2">The sequence shown here is derived from an EMBL/GenBank/DDBJ whole genome shotgun (WGS) entry which is preliminary data.</text>
</comment>
<feature type="region of interest" description="Disordered" evidence="1">
    <location>
        <begin position="266"/>
        <end position="287"/>
    </location>
</feature>
<gene>
    <name evidence="2" type="ORF">EVAR_81176_1</name>
</gene>
<dbReference type="Proteomes" id="UP000299102">
    <property type="component" value="Unassembled WGS sequence"/>
</dbReference>
<organism evidence="2 3">
    <name type="scientific">Eumeta variegata</name>
    <name type="common">Bagworm moth</name>
    <name type="synonym">Eumeta japonica</name>
    <dbReference type="NCBI Taxonomy" id="151549"/>
    <lineage>
        <taxon>Eukaryota</taxon>
        <taxon>Metazoa</taxon>
        <taxon>Ecdysozoa</taxon>
        <taxon>Arthropoda</taxon>
        <taxon>Hexapoda</taxon>
        <taxon>Insecta</taxon>
        <taxon>Pterygota</taxon>
        <taxon>Neoptera</taxon>
        <taxon>Endopterygota</taxon>
        <taxon>Lepidoptera</taxon>
        <taxon>Glossata</taxon>
        <taxon>Ditrysia</taxon>
        <taxon>Tineoidea</taxon>
        <taxon>Psychidae</taxon>
        <taxon>Oiketicinae</taxon>
        <taxon>Eumeta</taxon>
    </lineage>
</organism>
<feature type="compositionally biased region" description="Basic and acidic residues" evidence="1">
    <location>
        <begin position="266"/>
        <end position="281"/>
    </location>
</feature>
<accession>A0A4C1UK40</accession>
<name>A0A4C1UK40_EUMVA</name>
<proteinExistence type="predicted"/>
<dbReference type="AlphaFoldDB" id="A0A4C1UK40"/>
<feature type="compositionally biased region" description="Basic and acidic residues" evidence="1">
    <location>
        <begin position="225"/>
        <end position="237"/>
    </location>
</feature>
<evidence type="ECO:0000313" key="2">
    <source>
        <dbReference type="EMBL" id="GBP26811.1"/>
    </source>
</evidence>
<keyword evidence="3" id="KW-1185">Reference proteome</keyword>
<dbReference type="EMBL" id="BGZK01000185">
    <property type="protein sequence ID" value="GBP26811.1"/>
    <property type="molecule type" value="Genomic_DNA"/>
</dbReference>
<sequence length="287" mass="31779">MGENERGLNSGCRLSEVTKSGEVRSGFASAFVFDKTRRNQKSCTIYKSTRDYTPARHVENPTLLEKCTTAGEKPTTPAKCRRWMLANVSMRKRRVVLFGCLVRPLSVEALVCDCGQDSNAVLSGVKGIGGQFVGPFVTSGNEWRLSVTKIIITIEGNGSADGEGEVPEIICKDIEKAGKSRKLDKAPESDGVNNEIIRFETSAVSLNPNRIGYAVRYHINIEDRAPAKNPNTEKERTVPVAPSKTSRTNRAGACRLSHYRVHYAEQRARPARDGDEFHKTEGPFNYR</sequence>
<evidence type="ECO:0000313" key="3">
    <source>
        <dbReference type="Proteomes" id="UP000299102"/>
    </source>
</evidence>
<reference evidence="2 3" key="1">
    <citation type="journal article" date="2019" name="Commun. Biol.">
        <title>The bagworm genome reveals a unique fibroin gene that provides high tensile strength.</title>
        <authorList>
            <person name="Kono N."/>
            <person name="Nakamura H."/>
            <person name="Ohtoshi R."/>
            <person name="Tomita M."/>
            <person name="Numata K."/>
            <person name="Arakawa K."/>
        </authorList>
    </citation>
    <scope>NUCLEOTIDE SEQUENCE [LARGE SCALE GENOMIC DNA]</scope>
</reference>
<evidence type="ECO:0000256" key="1">
    <source>
        <dbReference type="SAM" id="MobiDB-lite"/>
    </source>
</evidence>
<feature type="region of interest" description="Disordered" evidence="1">
    <location>
        <begin position="225"/>
        <end position="251"/>
    </location>
</feature>
<protein>
    <submittedName>
        <fullName evidence="2">Uncharacterized protein</fullName>
    </submittedName>
</protein>